<reference evidence="2" key="1">
    <citation type="submission" date="2017-10" db="EMBL/GenBank/DDBJ databases">
        <title>Rapid genome shrinkage in a self-fertile nematode reveals novel sperm competition proteins.</title>
        <authorList>
            <person name="Yin D."/>
            <person name="Schwarz E.M."/>
            <person name="Thomas C.G."/>
            <person name="Felde R.L."/>
            <person name="Korf I.F."/>
            <person name="Cutter A.D."/>
            <person name="Schartner C.M."/>
            <person name="Ralston E.J."/>
            <person name="Meyer B.J."/>
            <person name="Haag E.S."/>
        </authorList>
    </citation>
    <scope>NUCLEOTIDE SEQUENCE [LARGE SCALE GENOMIC DNA]</scope>
    <source>
        <strain evidence="2">JU1422</strain>
    </source>
</reference>
<accession>A0A2G5U953</accession>
<evidence type="ECO:0000313" key="2">
    <source>
        <dbReference type="Proteomes" id="UP000230233"/>
    </source>
</evidence>
<dbReference type="OrthoDB" id="430364at2759"/>
<dbReference type="AlphaFoldDB" id="A0A2G5U953"/>
<evidence type="ECO:0000313" key="1">
    <source>
        <dbReference type="EMBL" id="PIC36049.1"/>
    </source>
</evidence>
<sequence>MPTVVMRDTKEWRGTTSTSRVFVQKGYQLSDELALRKVQVLERRYGGAQLAHRAATIIQRAWRDYCIMKQWMVIRHKHDAIPDHLDARCGVSNSQRNELSLTSRYATSLSAQLRIDRAARSNTVDRSPPSPAPPVLANLQNSNMIGTSFLLLLLLLCD</sequence>
<gene>
    <name evidence="1" type="primary">Cni-bris-1</name>
    <name evidence="1" type="synonym">Cnig_chr_IV.g15190</name>
    <name evidence="1" type="ORF">B9Z55_015190</name>
</gene>
<keyword evidence="2" id="KW-1185">Reference proteome</keyword>
<organism evidence="1 2">
    <name type="scientific">Caenorhabditis nigoni</name>
    <dbReference type="NCBI Taxonomy" id="1611254"/>
    <lineage>
        <taxon>Eukaryota</taxon>
        <taxon>Metazoa</taxon>
        <taxon>Ecdysozoa</taxon>
        <taxon>Nematoda</taxon>
        <taxon>Chromadorea</taxon>
        <taxon>Rhabditida</taxon>
        <taxon>Rhabditina</taxon>
        <taxon>Rhabditomorpha</taxon>
        <taxon>Rhabditoidea</taxon>
        <taxon>Rhabditidae</taxon>
        <taxon>Peloderinae</taxon>
        <taxon>Caenorhabditis</taxon>
    </lineage>
</organism>
<dbReference type="EMBL" id="PDUG01000004">
    <property type="protein sequence ID" value="PIC36049.1"/>
    <property type="molecule type" value="Genomic_DNA"/>
</dbReference>
<dbReference type="Proteomes" id="UP000230233">
    <property type="component" value="Chromosome IV"/>
</dbReference>
<comment type="caution">
    <text evidence="1">The sequence shown here is derived from an EMBL/GenBank/DDBJ whole genome shotgun (WGS) entry which is preliminary data.</text>
</comment>
<proteinExistence type="predicted"/>
<name>A0A2G5U953_9PELO</name>
<protein>
    <submittedName>
        <fullName evidence="1">Uncharacterized protein</fullName>
    </submittedName>
</protein>